<evidence type="ECO:0000256" key="1">
    <source>
        <dbReference type="SAM" id="MobiDB-lite"/>
    </source>
</evidence>
<feature type="compositionally biased region" description="Basic and acidic residues" evidence="1">
    <location>
        <begin position="60"/>
        <end position="84"/>
    </location>
</feature>
<accession>A0A8S5P756</accession>
<feature type="region of interest" description="Disordered" evidence="1">
    <location>
        <begin position="31"/>
        <end position="102"/>
    </location>
</feature>
<protein>
    <submittedName>
        <fullName evidence="2">PORTAL PROTEIN</fullName>
    </submittedName>
</protein>
<reference evidence="2" key="1">
    <citation type="journal article" date="2021" name="Proc. Natl. Acad. Sci. U.S.A.">
        <title>A Catalog of Tens of Thousands of Viruses from Human Metagenomes Reveals Hidden Associations with Chronic Diseases.</title>
        <authorList>
            <person name="Tisza M.J."/>
            <person name="Buck C.B."/>
        </authorList>
    </citation>
    <scope>NUCLEOTIDE SEQUENCE</scope>
    <source>
        <strain evidence="2">Ct0Ci105</strain>
    </source>
</reference>
<evidence type="ECO:0000313" key="2">
    <source>
        <dbReference type="EMBL" id="DAE02983.1"/>
    </source>
</evidence>
<feature type="region of interest" description="Disordered" evidence="1">
    <location>
        <begin position="590"/>
        <end position="615"/>
    </location>
</feature>
<feature type="compositionally biased region" description="Basic and acidic residues" evidence="1">
    <location>
        <begin position="91"/>
        <end position="102"/>
    </location>
</feature>
<sequence>MRLWNPERNGFFAVPEAGRCRLLDRHPGVLLQRPGTETAKDRGRVHHRPQGVAERAQAGTDHRGPVGPAADHRAAQERIHPDPRKQRRSERHSGRADHAADRAAEDLQRLQAHAGRVRRVRLGPGQRRHRAEGQRPLHGRYPLFRAHKAPCETEGLILSTVYTFQTFQQAQAAGEQPDFIRRFVQQHCASEPYKIALDAGLYDAQKNPGAERFAQAYALMLQRLSKNTKQDILHPDMVKSNLFRRLNKQRATYSLGNGVVFADDGVDKGKLGQNFDEQIQKAGYFALIHGESFGFWNSDHMVVFKLTEFAPLYDEKTSLLQAGVRFWRLNPDTEMHYILYELDGFTEYTESKIGNVMQETTPKQAYKSVTVTTPGGGLESVEGENYSALPIVPLWGSDLHQSTLVGLKAYIDNTDLVMSGFCNDLQDFSQIYWLCENFNGMTDDELQEFLVKLNLYHIAGADTSEGGKITPYTTEIPVTARKALLELLHTRVYEDFGGLDVHCVSADSTNDHLDAAYEPLNQNADDFEAQVKPFIRQICALAGFDNAMPTFNRSKITNTAEQVSMVISEAPIIGQDMAIDLLPNLTPEQKEQAKAALMAESATRETTDEENNNDE</sequence>
<proteinExistence type="predicted"/>
<dbReference type="EMBL" id="BK015357">
    <property type="protein sequence ID" value="DAE02983.1"/>
    <property type="molecule type" value="Genomic_DNA"/>
</dbReference>
<organism evidence="2">
    <name type="scientific">Siphoviridae sp. ct0Ci105</name>
    <dbReference type="NCBI Taxonomy" id="2825292"/>
    <lineage>
        <taxon>Viruses</taxon>
        <taxon>Duplodnaviria</taxon>
        <taxon>Heunggongvirae</taxon>
        <taxon>Uroviricota</taxon>
        <taxon>Caudoviricetes</taxon>
    </lineage>
</organism>
<dbReference type="InterPro" id="IPR021145">
    <property type="entry name" value="Portal_protein_SPP1_Gp6-like"/>
</dbReference>
<name>A0A8S5P756_9CAUD</name>
<dbReference type="Pfam" id="PF05133">
    <property type="entry name" value="SPP1_portal"/>
    <property type="match status" value="1"/>
</dbReference>